<organism evidence="1 2">
    <name type="scientific">Ostreococcus lucimarinus (strain CCE9901)</name>
    <dbReference type="NCBI Taxonomy" id="436017"/>
    <lineage>
        <taxon>Eukaryota</taxon>
        <taxon>Viridiplantae</taxon>
        <taxon>Chlorophyta</taxon>
        <taxon>Mamiellophyceae</taxon>
        <taxon>Mamiellales</taxon>
        <taxon>Bathycoccaceae</taxon>
        <taxon>Ostreococcus</taxon>
    </lineage>
</organism>
<dbReference type="CDD" id="cd05325">
    <property type="entry name" value="carb_red_sniffer_like_SDR_c"/>
    <property type="match status" value="1"/>
</dbReference>
<dbReference type="GO" id="GO:0005739">
    <property type="term" value="C:mitochondrion"/>
    <property type="evidence" value="ECO:0007669"/>
    <property type="project" value="EnsemblPlants"/>
</dbReference>
<dbReference type="KEGG" id="olu:OSTLU_40154"/>
<dbReference type="Proteomes" id="UP000001568">
    <property type="component" value="Chromosome 1"/>
</dbReference>
<sequence>MRAVRAFASRTDVTAPVPFATLVQGASRGIGLELARQMLERDRDVFRGKSHGGVVVATCRDPDNADGLKELQKAHGDRLRVLRVDAKDEASMKAAAATVEREFGRLDFMANVSAVLSEGKMRPETSIARTEAENMVESYRVNALGPTMMMKHFSPLMLKTAELNLAGNAHVPVIANWSARVSSIGDNALGGWHSYRASKTALNQLTRNCSIEFARKKHPIIAMCVHPGTVDTKLSEPFKKNVPADKLFTPEYAVTRLLEVIGGATLEHSGNLYDYAGEKIDW</sequence>
<proteinExistence type="predicted"/>
<dbReference type="eggNOG" id="KOG1611">
    <property type="taxonomic scope" value="Eukaryota"/>
</dbReference>
<dbReference type="InterPro" id="IPR051468">
    <property type="entry name" value="Fungal_SecMetab_SDRs"/>
</dbReference>
<dbReference type="RefSeq" id="XP_001415974.1">
    <property type="nucleotide sequence ID" value="XM_001415937.1"/>
</dbReference>
<gene>
    <name evidence="1" type="ORF">OSTLU_40154</name>
</gene>
<name>A4RRW5_OSTLU</name>
<dbReference type="OrthoDB" id="5296at2759"/>
<dbReference type="AlphaFoldDB" id="A4RRW5"/>
<accession>A4RRW5</accession>
<dbReference type="PANTHER" id="PTHR43544:SF12">
    <property type="entry name" value="NAD(P)-BINDING ROSSMANN-FOLD SUPERFAMILY PROTEIN"/>
    <property type="match status" value="1"/>
</dbReference>
<evidence type="ECO:0000313" key="2">
    <source>
        <dbReference type="Proteomes" id="UP000001568"/>
    </source>
</evidence>
<dbReference type="Gene3D" id="3.40.50.720">
    <property type="entry name" value="NAD(P)-binding Rossmann-like Domain"/>
    <property type="match status" value="1"/>
</dbReference>
<dbReference type="Pfam" id="PF00106">
    <property type="entry name" value="adh_short"/>
    <property type="match status" value="1"/>
</dbReference>
<dbReference type="PRINTS" id="PR00081">
    <property type="entry name" value="GDHRDH"/>
</dbReference>
<dbReference type="Gramene" id="ABO94266">
    <property type="protein sequence ID" value="ABO94266"/>
    <property type="gene ID" value="OSTLU_40154"/>
</dbReference>
<protein>
    <submittedName>
        <fullName evidence="1">Uncharacterized protein</fullName>
    </submittedName>
</protein>
<evidence type="ECO:0000313" key="1">
    <source>
        <dbReference type="EMBL" id="ABO94266.1"/>
    </source>
</evidence>
<reference evidence="1 2" key="1">
    <citation type="journal article" date="2007" name="Proc. Natl. Acad. Sci. U.S.A.">
        <title>The tiny eukaryote Ostreococcus provides genomic insights into the paradox of plankton speciation.</title>
        <authorList>
            <person name="Palenik B."/>
            <person name="Grimwood J."/>
            <person name="Aerts A."/>
            <person name="Rouze P."/>
            <person name="Salamov A."/>
            <person name="Putnam N."/>
            <person name="Dupont C."/>
            <person name="Jorgensen R."/>
            <person name="Derelle E."/>
            <person name="Rombauts S."/>
            <person name="Zhou K."/>
            <person name="Otillar R."/>
            <person name="Merchant S.S."/>
            <person name="Podell S."/>
            <person name="Gaasterland T."/>
            <person name="Napoli C."/>
            <person name="Gendler K."/>
            <person name="Manuell A."/>
            <person name="Tai V."/>
            <person name="Vallon O."/>
            <person name="Piganeau G."/>
            <person name="Jancek S."/>
            <person name="Heijde M."/>
            <person name="Jabbari K."/>
            <person name="Bowler C."/>
            <person name="Lohr M."/>
            <person name="Robbens S."/>
            <person name="Werner G."/>
            <person name="Dubchak I."/>
            <person name="Pazour G.J."/>
            <person name="Ren Q."/>
            <person name="Paulsen I."/>
            <person name="Delwiche C."/>
            <person name="Schmutz J."/>
            <person name="Rokhsar D."/>
            <person name="Van de Peer Y."/>
            <person name="Moreau H."/>
            <person name="Grigoriev I.V."/>
        </authorList>
    </citation>
    <scope>NUCLEOTIDE SEQUENCE [LARGE SCALE GENOMIC DNA]</scope>
    <source>
        <strain evidence="1 2">CCE9901</strain>
    </source>
</reference>
<dbReference type="GO" id="GO:0016491">
    <property type="term" value="F:oxidoreductase activity"/>
    <property type="evidence" value="ECO:0007669"/>
    <property type="project" value="TreeGrafter"/>
</dbReference>
<dbReference type="GO" id="GO:0009507">
    <property type="term" value="C:chloroplast"/>
    <property type="evidence" value="ECO:0007669"/>
    <property type="project" value="EnsemblPlants"/>
</dbReference>
<dbReference type="HOGENOM" id="CLU_010194_9_7_1"/>
<dbReference type="EMBL" id="CP000581">
    <property type="protein sequence ID" value="ABO94266.1"/>
    <property type="molecule type" value="Genomic_DNA"/>
</dbReference>
<keyword evidence="2" id="KW-1185">Reference proteome</keyword>
<dbReference type="InterPro" id="IPR002347">
    <property type="entry name" value="SDR_fam"/>
</dbReference>
<dbReference type="GeneID" id="5000046"/>
<dbReference type="InterPro" id="IPR036291">
    <property type="entry name" value="NAD(P)-bd_dom_sf"/>
</dbReference>
<dbReference type="PANTHER" id="PTHR43544">
    <property type="entry name" value="SHORT-CHAIN DEHYDROGENASE/REDUCTASE"/>
    <property type="match status" value="1"/>
</dbReference>
<dbReference type="SUPFAM" id="SSF51735">
    <property type="entry name" value="NAD(P)-binding Rossmann-fold domains"/>
    <property type="match status" value="1"/>
</dbReference>
<dbReference type="OMA" id="HRNVPKD"/>